<sequence>MISKYTMALLFLSLILPGCKDEQREKQLVDRENALAEREKTFAIKEADYHSLIRMRDSLATVRDTVILKTWPISVDGLWNARLVCRESSCTEYVVGDVRSDNWEFASDSTNIFTRVYSKEKLVRIYSANLSGSTIELQFATDSTSQKKVNINVRIDTTGTATLKGEQIVVIDDKCRAKFSVELTRSKIQ</sequence>
<keyword evidence="2" id="KW-1185">Reference proteome</keyword>
<accession>A0A3D8Y4V0</accession>
<name>A0A3D8Y4V0_9BACT</name>
<evidence type="ECO:0000313" key="2">
    <source>
        <dbReference type="Proteomes" id="UP000256373"/>
    </source>
</evidence>
<evidence type="ECO:0000313" key="1">
    <source>
        <dbReference type="EMBL" id="REA57167.1"/>
    </source>
</evidence>
<gene>
    <name evidence="1" type="ORF">DSL64_24740</name>
</gene>
<proteinExistence type="predicted"/>
<organism evidence="1 2">
    <name type="scientific">Dyadobacter luteus</name>
    <dbReference type="NCBI Taxonomy" id="2259619"/>
    <lineage>
        <taxon>Bacteria</taxon>
        <taxon>Pseudomonadati</taxon>
        <taxon>Bacteroidota</taxon>
        <taxon>Cytophagia</taxon>
        <taxon>Cytophagales</taxon>
        <taxon>Spirosomataceae</taxon>
        <taxon>Dyadobacter</taxon>
    </lineage>
</organism>
<dbReference type="EMBL" id="QNUL01000030">
    <property type="protein sequence ID" value="REA57167.1"/>
    <property type="molecule type" value="Genomic_DNA"/>
</dbReference>
<comment type="caution">
    <text evidence="1">The sequence shown here is derived from an EMBL/GenBank/DDBJ whole genome shotgun (WGS) entry which is preliminary data.</text>
</comment>
<dbReference type="OrthoDB" id="766447at2"/>
<dbReference type="AlphaFoldDB" id="A0A3D8Y4V0"/>
<dbReference type="RefSeq" id="WP_115833634.1">
    <property type="nucleotide sequence ID" value="NZ_QNUL01000030.1"/>
</dbReference>
<dbReference type="Proteomes" id="UP000256373">
    <property type="component" value="Unassembled WGS sequence"/>
</dbReference>
<protein>
    <submittedName>
        <fullName evidence="1">Uncharacterized protein</fullName>
    </submittedName>
</protein>
<reference evidence="1 2" key="1">
    <citation type="submission" date="2018-07" db="EMBL/GenBank/DDBJ databases">
        <title>Dyadobacter roseus sp. nov., isolated from rose rhizosphere soil.</title>
        <authorList>
            <person name="Chen L."/>
        </authorList>
    </citation>
    <scope>NUCLEOTIDE SEQUENCE [LARGE SCALE GENOMIC DNA]</scope>
    <source>
        <strain evidence="1 2">RS19</strain>
    </source>
</reference>